<evidence type="ECO:0000313" key="7">
    <source>
        <dbReference type="Proteomes" id="UP000054481"/>
    </source>
</evidence>
<sequence>MSQPFHRDTIFHLEPCNEAAKAAVQHPDNAPFLSSCPSCQLSLEIGYHVSSRPRGGQIIAKLGRGSDADLILLDKNVSQVHFAFEVHPISKAIILRVHPHRLRSVMISPPGFREDQHIRQRVLAPQVNCDIYIKTGERSKMHFNVHWPRNDESTSQGVLQGFQAAEERAINPRWVRTADEADSDLQSWYKTRLKNPELENVVRYALAREKIGEGGFGTVLKAIDLDSGHFIAVKYFKIENERDVAKIHREIQTMQTLKHPQIIEFLGYAGFDENEKIAVPPQLFMPLRSGSVRDLLPLAPGSENSICRRLTGQMLSALDYLSSRDLCHRDVKPANILYHIGQTSEDYRFQLADFGLAKHSDLAVMECGTRIFAAPELHPDYGLTKYRQSPKMDVWSLFVTIASVYLFAKFDERKLAQGPYSQIVAFVQESLEPLSGMKEMACLNPEERASAAQMLIKHFGGKGLTTNRS</sequence>
<dbReference type="OrthoDB" id="4062651at2759"/>
<evidence type="ECO:0000313" key="6">
    <source>
        <dbReference type="EMBL" id="KJZ75827.1"/>
    </source>
</evidence>
<keyword evidence="1 3" id="KW-0547">Nucleotide-binding</keyword>
<keyword evidence="2 3" id="KW-0067">ATP-binding</keyword>
<keyword evidence="4" id="KW-0808">Transferase</keyword>
<dbReference type="GO" id="GO:0044773">
    <property type="term" value="P:mitotic DNA damage checkpoint signaling"/>
    <property type="evidence" value="ECO:0007669"/>
    <property type="project" value="TreeGrafter"/>
</dbReference>
<keyword evidence="7" id="KW-1185">Reference proteome</keyword>
<evidence type="ECO:0000259" key="5">
    <source>
        <dbReference type="PROSITE" id="PS50011"/>
    </source>
</evidence>
<comment type="similarity">
    <text evidence="4">Belongs to the protein kinase superfamily.</text>
</comment>
<dbReference type="Gene3D" id="1.10.510.10">
    <property type="entry name" value="Transferase(Phosphotransferase) domain 1"/>
    <property type="match status" value="1"/>
</dbReference>
<evidence type="ECO:0000256" key="4">
    <source>
        <dbReference type="RuleBase" id="RU000304"/>
    </source>
</evidence>
<dbReference type="Proteomes" id="UP000054481">
    <property type="component" value="Unassembled WGS sequence"/>
</dbReference>
<dbReference type="InterPro" id="IPR017441">
    <property type="entry name" value="Protein_kinase_ATP_BS"/>
</dbReference>
<dbReference type="Pfam" id="PF00069">
    <property type="entry name" value="Pkinase"/>
    <property type="match status" value="1"/>
</dbReference>
<name>A0A0F8A133_9HYPO</name>
<organism evidence="6 7">
    <name type="scientific">Hirsutella minnesotensis 3608</name>
    <dbReference type="NCBI Taxonomy" id="1043627"/>
    <lineage>
        <taxon>Eukaryota</taxon>
        <taxon>Fungi</taxon>
        <taxon>Dikarya</taxon>
        <taxon>Ascomycota</taxon>
        <taxon>Pezizomycotina</taxon>
        <taxon>Sordariomycetes</taxon>
        <taxon>Hypocreomycetidae</taxon>
        <taxon>Hypocreales</taxon>
        <taxon>Ophiocordycipitaceae</taxon>
        <taxon>Hirsutella</taxon>
    </lineage>
</organism>
<keyword evidence="4" id="KW-0723">Serine/threonine-protein kinase</keyword>
<evidence type="ECO:0000256" key="1">
    <source>
        <dbReference type="ARBA" id="ARBA00022741"/>
    </source>
</evidence>
<dbReference type="GO" id="GO:0005634">
    <property type="term" value="C:nucleus"/>
    <property type="evidence" value="ECO:0007669"/>
    <property type="project" value="TreeGrafter"/>
</dbReference>
<dbReference type="PROSITE" id="PS00107">
    <property type="entry name" value="PROTEIN_KINASE_ATP"/>
    <property type="match status" value="1"/>
</dbReference>
<dbReference type="AlphaFoldDB" id="A0A0F8A133"/>
<reference evidence="6 7" key="1">
    <citation type="journal article" date="2014" name="Genome Biol. Evol.">
        <title>Comparative genomics and transcriptomics analyses reveal divergent lifestyle features of nematode endoparasitic fungus Hirsutella minnesotensis.</title>
        <authorList>
            <person name="Lai Y."/>
            <person name="Liu K."/>
            <person name="Zhang X."/>
            <person name="Zhang X."/>
            <person name="Li K."/>
            <person name="Wang N."/>
            <person name="Shu C."/>
            <person name="Wu Y."/>
            <person name="Wang C."/>
            <person name="Bushley K.E."/>
            <person name="Xiang M."/>
            <person name="Liu X."/>
        </authorList>
    </citation>
    <scope>NUCLEOTIDE SEQUENCE [LARGE SCALE GENOMIC DNA]</scope>
    <source>
        <strain evidence="6 7">3608</strain>
    </source>
</reference>
<feature type="binding site" evidence="3">
    <location>
        <position position="234"/>
    </location>
    <ligand>
        <name>ATP</name>
        <dbReference type="ChEBI" id="CHEBI:30616"/>
    </ligand>
</feature>
<dbReference type="InterPro" id="IPR011009">
    <property type="entry name" value="Kinase-like_dom_sf"/>
</dbReference>
<gene>
    <name evidence="6" type="ORF">HIM_04651</name>
</gene>
<dbReference type="SUPFAM" id="SSF56112">
    <property type="entry name" value="Protein kinase-like (PK-like)"/>
    <property type="match status" value="1"/>
</dbReference>
<keyword evidence="4" id="KW-0418">Kinase</keyword>
<dbReference type="InterPro" id="IPR000719">
    <property type="entry name" value="Prot_kinase_dom"/>
</dbReference>
<dbReference type="PROSITE" id="PS50011">
    <property type="entry name" value="PROTEIN_KINASE_DOM"/>
    <property type="match status" value="1"/>
</dbReference>
<dbReference type="PROSITE" id="PS00108">
    <property type="entry name" value="PROTEIN_KINASE_ST"/>
    <property type="match status" value="1"/>
</dbReference>
<dbReference type="GO" id="GO:0005524">
    <property type="term" value="F:ATP binding"/>
    <property type="evidence" value="ECO:0007669"/>
    <property type="project" value="UniProtKB-UniRule"/>
</dbReference>
<dbReference type="InterPro" id="IPR008271">
    <property type="entry name" value="Ser/Thr_kinase_AS"/>
</dbReference>
<dbReference type="PANTHER" id="PTHR44167">
    <property type="entry name" value="OVARIAN-SPECIFIC SERINE/THREONINE-PROTEIN KINASE LOK-RELATED"/>
    <property type="match status" value="1"/>
</dbReference>
<dbReference type="GO" id="GO:0004674">
    <property type="term" value="F:protein serine/threonine kinase activity"/>
    <property type="evidence" value="ECO:0007669"/>
    <property type="project" value="UniProtKB-KW"/>
</dbReference>
<dbReference type="SMART" id="SM00220">
    <property type="entry name" value="S_TKc"/>
    <property type="match status" value="1"/>
</dbReference>
<dbReference type="PANTHER" id="PTHR44167:SF30">
    <property type="entry name" value="PHOSPHORYLASE KINASE"/>
    <property type="match status" value="1"/>
</dbReference>
<accession>A0A0F8A133</accession>
<feature type="domain" description="Protein kinase" evidence="5">
    <location>
        <begin position="205"/>
        <end position="460"/>
    </location>
</feature>
<protein>
    <recommendedName>
        <fullName evidence="5">Protein kinase domain-containing protein</fullName>
    </recommendedName>
</protein>
<evidence type="ECO:0000256" key="2">
    <source>
        <dbReference type="ARBA" id="ARBA00022840"/>
    </source>
</evidence>
<evidence type="ECO:0000256" key="3">
    <source>
        <dbReference type="PROSITE-ProRule" id="PRU10141"/>
    </source>
</evidence>
<dbReference type="EMBL" id="KQ030514">
    <property type="protein sequence ID" value="KJZ75827.1"/>
    <property type="molecule type" value="Genomic_DNA"/>
</dbReference>
<proteinExistence type="inferred from homology"/>